<feature type="domain" description="HTH merR-type" evidence="2">
    <location>
        <begin position="10"/>
        <end position="79"/>
    </location>
</feature>
<evidence type="ECO:0000259" key="2">
    <source>
        <dbReference type="PROSITE" id="PS50937"/>
    </source>
</evidence>
<protein>
    <submittedName>
        <fullName evidence="3">Transcriptional regulator</fullName>
    </submittedName>
</protein>
<evidence type="ECO:0000256" key="1">
    <source>
        <dbReference type="ARBA" id="ARBA00023125"/>
    </source>
</evidence>
<dbReference type="PATRIC" id="fig|942150.3.peg.1645"/>
<proteinExistence type="predicted"/>
<gene>
    <name evidence="3" type="ORF">IV64_GL001594</name>
</gene>
<organism evidence="3 4">
    <name type="scientific">Lactiplantibacillus xiangfangensis</name>
    <dbReference type="NCBI Taxonomy" id="942150"/>
    <lineage>
        <taxon>Bacteria</taxon>
        <taxon>Bacillati</taxon>
        <taxon>Bacillota</taxon>
        <taxon>Bacilli</taxon>
        <taxon>Lactobacillales</taxon>
        <taxon>Lactobacillaceae</taxon>
        <taxon>Lactiplantibacillus</taxon>
    </lineage>
</organism>
<dbReference type="CDD" id="cd01109">
    <property type="entry name" value="HTH_YyaN"/>
    <property type="match status" value="1"/>
</dbReference>
<dbReference type="Gene3D" id="1.10.1660.10">
    <property type="match status" value="1"/>
</dbReference>
<dbReference type="InterPro" id="IPR047057">
    <property type="entry name" value="MerR_fam"/>
</dbReference>
<keyword evidence="1" id="KW-0238">DNA-binding</keyword>
<dbReference type="InterPro" id="IPR009061">
    <property type="entry name" value="DNA-bd_dom_put_sf"/>
</dbReference>
<evidence type="ECO:0000313" key="3">
    <source>
        <dbReference type="EMBL" id="KRO07656.1"/>
    </source>
</evidence>
<dbReference type="GO" id="GO:0003677">
    <property type="term" value="F:DNA binding"/>
    <property type="evidence" value="ECO:0007669"/>
    <property type="project" value="UniProtKB-KW"/>
</dbReference>
<dbReference type="Proteomes" id="UP000051783">
    <property type="component" value="Unassembled WGS sequence"/>
</dbReference>
<dbReference type="AlphaFoldDB" id="A0A0R2M0T4"/>
<dbReference type="PROSITE" id="PS50937">
    <property type="entry name" value="HTH_MERR_2"/>
    <property type="match status" value="1"/>
</dbReference>
<dbReference type="STRING" id="942150.IV64_GL001594"/>
<comment type="caution">
    <text evidence="3">The sequence shown here is derived from an EMBL/GenBank/DDBJ whole genome shotgun (WGS) entry which is preliminary data.</text>
</comment>
<dbReference type="EMBL" id="JQCL01000103">
    <property type="protein sequence ID" value="KRO07656.1"/>
    <property type="molecule type" value="Genomic_DNA"/>
</dbReference>
<name>A0A0R2M0T4_9LACO</name>
<dbReference type="Pfam" id="PF13411">
    <property type="entry name" value="MerR_1"/>
    <property type="match status" value="1"/>
</dbReference>
<dbReference type="SMART" id="SM00422">
    <property type="entry name" value="HTH_MERR"/>
    <property type="match status" value="1"/>
</dbReference>
<dbReference type="PANTHER" id="PTHR30204:SF82">
    <property type="entry name" value="TRANSCRIPTIONAL REGULATOR, MERR FAMILY"/>
    <property type="match status" value="1"/>
</dbReference>
<dbReference type="PANTHER" id="PTHR30204">
    <property type="entry name" value="REDOX-CYCLING DRUG-SENSING TRANSCRIPTIONAL ACTIVATOR SOXR"/>
    <property type="match status" value="1"/>
</dbReference>
<reference evidence="3 4" key="1">
    <citation type="journal article" date="2015" name="Genome Announc.">
        <title>Expanding the biotechnology potential of lactobacilli through comparative genomics of 213 strains and associated genera.</title>
        <authorList>
            <person name="Sun Z."/>
            <person name="Harris H.M."/>
            <person name="McCann A."/>
            <person name="Guo C."/>
            <person name="Argimon S."/>
            <person name="Zhang W."/>
            <person name="Yang X."/>
            <person name="Jeffery I.B."/>
            <person name="Cooney J.C."/>
            <person name="Kagawa T.F."/>
            <person name="Liu W."/>
            <person name="Song Y."/>
            <person name="Salvetti E."/>
            <person name="Wrobel A."/>
            <person name="Rasinkangas P."/>
            <person name="Parkhill J."/>
            <person name="Rea M.C."/>
            <person name="O'Sullivan O."/>
            <person name="Ritari J."/>
            <person name="Douillard F.P."/>
            <person name="Paul Ross R."/>
            <person name="Yang R."/>
            <person name="Briner A.E."/>
            <person name="Felis G.E."/>
            <person name="de Vos W.M."/>
            <person name="Barrangou R."/>
            <person name="Klaenhammer T.R."/>
            <person name="Caufield P.W."/>
            <person name="Cui Y."/>
            <person name="Zhang H."/>
            <person name="O'Toole P.W."/>
        </authorList>
    </citation>
    <scope>NUCLEOTIDE SEQUENCE [LARGE SCALE GENOMIC DNA]</scope>
    <source>
        <strain evidence="3 4">LMG 26013</strain>
    </source>
</reference>
<sequence length="153" mass="18058">MTPLGGIKLSYTIQEVAKKMAISTYSIRYYHDHGMLPFVKRDENNNRVFEDVDLEWLNLIICLRSTGMPVERIQHYLKLVQEGEQTVPERYEMMKVQQRRTLDEINDLQNHLKTINHKVDHYADVLINNKVDTIVPSNMEEAEKHEVYQENPS</sequence>
<accession>A0A0R2M0T4</accession>
<dbReference type="SUPFAM" id="SSF46955">
    <property type="entry name" value="Putative DNA-binding domain"/>
    <property type="match status" value="1"/>
</dbReference>
<dbReference type="InterPro" id="IPR000551">
    <property type="entry name" value="MerR-type_HTH_dom"/>
</dbReference>
<keyword evidence="4" id="KW-1185">Reference proteome</keyword>
<dbReference type="GO" id="GO:0003700">
    <property type="term" value="F:DNA-binding transcription factor activity"/>
    <property type="evidence" value="ECO:0007669"/>
    <property type="project" value="InterPro"/>
</dbReference>
<evidence type="ECO:0000313" key="4">
    <source>
        <dbReference type="Proteomes" id="UP000051783"/>
    </source>
</evidence>